<name>A0ABY2TMT7_9SPIR</name>
<evidence type="ECO:0000313" key="2">
    <source>
        <dbReference type="Proteomes" id="UP000310168"/>
    </source>
</evidence>
<keyword evidence="2" id="KW-1185">Reference proteome</keyword>
<organism evidence="1 2">
    <name type="scientific">Brachyspira catarrhinii</name>
    <dbReference type="NCBI Taxonomy" id="2528966"/>
    <lineage>
        <taxon>Bacteria</taxon>
        <taxon>Pseudomonadati</taxon>
        <taxon>Spirochaetota</taxon>
        <taxon>Spirochaetia</taxon>
        <taxon>Brachyspirales</taxon>
        <taxon>Brachyspiraceae</taxon>
        <taxon>Brachyspira</taxon>
    </lineage>
</organism>
<evidence type="ECO:0008006" key="3">
    <source>
        <dbReference type="Google" id="ProtNLM"/>
    </source>
</evidence>
<dbReference type="Proteomes" id="UP000310168">
    <property type="component" value="Unassembled WGS sequence"/>
</dbReference>
<gene>
    <name evidence="1" type="ORF">EZH24_12310</name>
</gene>
<dbReference type="EMBL" id="SJDU01000561">
    <property type="protein sequence ID" value="TKZ26054.1"/>
    <property type="molecule type" value="Genomic_DNA"/>
</dbReference>
<accession>A0ABY2TMT7</accession>
<evidence type="ECO:0000313" key="1">
    <source>
        <dbReference type="EMBL" id="TKZ26054.1"/>
    </source>
</evidence>
<protein>
    <recommendedName>
        <fullName evidence="3">Lipoprotein</fullName>
    </recommendedName>
</protein>
<reference evidence="1 2" key="1">
    <citation type="journal article" date="2019" name="Anaerobe">
        <title>Brachyspira catarrhinii sp. nov., an anaerobic intestinal spirochaete isolated from vervet monkeys may have been misidentified as Brachyspira aalborgi in previous studies.</title>
        <authorList>
            <person name="Phillips N.D."/>
            <person name="La T."/>
            <person name="Hampson D.J."/>
        </authorList>
    </citation>
    <scope>NUCLEOTIDE SEQUENCE [LARGE SCALE GENOMIC DNA]</scope>
    <source>
        <strain evidence="1 2">Z12</strain>
    </source>
</reference>
<dbReference type="PROSITE" id="PS51257">
    <property type="entry name" value="PROKAR_LIPOPROTEIN"/>
    <property type="match status" value="1"/>
</dbReference>
<comment type="caution">
    <text evidence="1">The sequence shown here is derived from an EMBL/GenBank/DDBJ whole genome shotgun (WGS) entry which is preliminary data.</text>
</comment>
<sequence length="123" mass="14597">MKNILIYLILLLTVVSCTYTSYEKYIVEGDKTNVTIRYRGLNDDRKLEKNLKEIYVENLPIIIDMKQAAYYDGPYVYRNKNKLYWEIEAYSESPGTLILRMEESGVSNMTTNNYLRIISYFDF</sequence>
<proteinExistence type="predicted"/>
<dbReference type="RefSeq" id="WP_137999350.1">
    <property type="nucleotide sequence ID" value="NZ_SJDU01000561.1"/>
</dbReference>